<dbReference type="Pfam" id="PF00078">
    <property type="entry name" value="RVT_1"/>
    <property type="match status" value="2"/>
</dbReference>
<proteinExistence type="predicted"/>
<feature type="domain" description="Reverse transcriptase" evidence="2">
    <location>
        <begin position="2346"/>
        <end position="2617"/>
    </location>
</feature>
<comment type="caution">
    <text evidence="3">The sequence shown here is derived from an EMBL/GenBank/DDBJ whole genome shotgun (WGS) entry which is preliminary data.</text>
</comment>
<name>A0A812GF88_9DINO</name>
<dbReference type="PANTHER" id="PTHR19446">
    <property type="entry name" value="REVERSE TRANSCRIPTASES"/>
    <property type="match status" value="1"/>
</dbReference>
<dbReference type="InterPro" id="IPR036691">
    <property type="entry name" value="Endo/exonu/phosph_ase_sf"/>
</dbReference>
<organism evidence="3 4">
    <name type="scientific">Symbiodinium natans</name>
    <dbReference type="NCBI Taxonomy" id="878477"/>
    <lineage>
        <taxon>Eukaryota</taxon>
        <taxon>Sar</taxon>
        <taxon>Alveolata</taxon>
        <taxon>Dinophyceae</taxon>
        <taxon>Suessiales</taxon>
        <taxon>Symbiodiniaceae</taxon>
        <taxon>Symbiodinium</taxon>
    </lineage>
</organism>
<protein>
    <recommendedName>
        <fullName evidence="2">Reverse transcriptase domain-containing protein</fullName>
    </recommendedName>
</protein>
<reference evidence="3" key="1">
    <citation type="submission" date="2021-02" db="EMBL/GenBank/DDBJ databases">
        <authorList>
            <person name="Dougan E. K."/>
            <person name="Rhodes N."/>
            <person name="Thang M."/>
            <person name="Chan C."/>
        </authorList>
    </citation>
    <scope>NUCLEOTIDE SEQUENCE</scope>
</reference>
<feature type="compositionally biased region" description="Basic and acidic residues" evidence="1">
    <location>
        <begin position="423"/>
        <end position="441"/>
    </location>
</feature>
<evidence type="ECO:0000256" key="1">
    <source>
        <dbReference type="SAM" id="MobiDB-lite"/>
    </source>
</evidence>
<dbReference type="OrthoDB" id="409897at2759"/>
<feature type="region of interest" description="Disordered" evidence="1">
    <location>
        <begin position="1850"/>
        <end position="1881"/>
    </location>
</feature>
<dbReference type="InterPro" id="IPR000477">
    <property type="entry name" value="RT_dom"/>
</dbReference>
<gene>
    <name evidence="3" type="ORF">SNAT2548_LOCUS438</name>
</gene>
<feature type="domain" description="Reverse transcriptase" evidence="2">
    <location>
        <begin position="990"/>
        <end position="1257"/>
    </location>
</feature>
<dbReference type="Pfam" id="PF12309">
    <property type="entry name" value="KBP_C"/>
    <property type="match status" value="1"/>
</dbReference>
<feature type="region of interest" description="Disordered" evidence="1">
    <location>
        <begin position="213"/>
        <end position="241"/>
    </location>
</feature>
<dbReference type="EMBL" id="CAJNDS010000022">
    <property type="protein sequence ID" value="CAE6920275.1"/>
    <property type="molecule type" value="Genomic_DNA"/>
</dbReference>
<dbReference type="SUPFAM" id="SSF56219">
    <property type="entry name" value="DNase I-like"/>
    <property type="match status" value="1"/>
</dbReference>
<evidence type="ECO:0000259" key="2">
    <source>
        <dbReference type="PROSITE" id="PS50878"/>
    </source>
</evidence>
<sequence>MLTRCNELARKAIKHYGIFLDSYQQAAGSDGKTAEKVEKDHTSTYLIGKLNRARLRTKMRGLPVDDDIEEHRLALQEYEEILQYGDRNREVVDADVNMAMELKLCAEMVGGPAPNEACSAGKASEPLRCQKVADAARSSLVSQPLVWRHRHAIASMVNIAAHAWPRALPSRLPGFGMHGGPFSLRSRRSLRTAWLQFVAVDLDPPAVVSVDGHRADDTTAAREPEKAAPARANNDGTPRHSRPLCRAFGGGRGGRGNGALLIATRSLATRLAVPRVADSLSAPSQERVAAGPVAELPGYAAFASGPHAACGHTSEPALTLALRGVATPGADTAGHAALHAPRCGRFSMVFMQALSELRAAAASCPAAKVGSARAARARARKLFLLVPRMLLTWAAQQSCSYQHGEWSQRIRSARLSRQCSSAHKPELPPDEVSGRKRDQAHAKVRLGPGARKSAPGTAATWRVLTDPGRPLQPRSPIPAELLAYEPERPVQLAAGSVATELRNSTPQSKSNGASGPLQRYLSDMCANLPVDVVSLPAQIRESVNCLRSYASADLSGNGHGSRRCEAGFLVSHGDTSWPVPLRDATCARFRWRCVAPGGVDSIPILICSFYAPHVGMPLLERIHFWTQLRASIQEALHSHPRARLVLAGDSNVYLSEVMGCGRERSGESQLRVLIASRDLPIRNLVVHDGSTCACSPNACCPALGSDHRLITFQIALSSTVADDTASPRWPRVRNWLPIVQALRPRLLAWTAKLSELHRDANTFSSEAKLAVQFSMSCMESLFTCFGTRLAPRWLVLPVISPRWDDECYNMMVRRNAAWRSWCREGTAQARDAYSSMRRAFHYLVRKKKALYWHSWLQAQERASAARNIRRQFGPSRRPLSANMRSSSPHGGAVEGAACIEAWRCHFRDVPVSAGSVSASSPDLETDVRRLRRQMYATASRFDFLLSEPELLQVLQQLPANRAPGSDGLTYELYRIDDGTMRNALLSFFEPVRCRAVVPSVWRSAVVMPLHKTGAEDEFANYRPISLLCCGLEVFERWGAEEQIYTLVETLRLRARKRAFCAFVDVRKAFDVAWRDAVRVQLAAIGVTGSTWRVLDDLLGATSARVLVNGTLSEPWDERAGVRQGSVLGPLLFNILFDGISAAVRAACPGVVRQYIPAWMVATVMGSTVIQEGMVATPSQCPFPDRRGGQRCKFRCRNLARTPTDAVEDWAYTTMPPTLQNAEVAIGTQAKFMRQRHACRIQGSRSSSRPKTWHANSVAKDPSSKTTVHATRGGRRKVTKQTGLPTQDLHREWVPTEFAQNGGLGCACWPTQQAPKTRVQTTASCPGNALVEFAGAFKDQPVGLLVPPFGSMENDTQVAILMDDRDNGALKHKPKVTRPTTDSKNSCLIGAYAKRETPRRTRTATQRDSLLRLVFAPQEMGNTRSSTIARVALRCKCEALGIDLYPAAPPKRHGGGGPGVWTHTTGSTFWQRMQSHGGVHAAATNGPQVAWLRGLRSVRSGKGPLHWDRSPPCPRHGRSPHPSPLSRKPSSSMLMLRLRRSTSLLAPTLGVLLDAAGLFSDSARRAWRMHPVIGEWWQRTVEALLARPFLPVQELSQAVAHVGRAFGPPVLLSPSLLRFREWAGQRHAQVASPLMPLSLMLLLWPEAGNKPHSAGGPVTVGPLPRTGPALRRPRSLHLRPQRLPVATGKTEAVGAEEAVGVCRPPMFRLRPTRMQLAKRSILQLGLQLPRKGSNGLPALKQGCDVASRSFKRSTMVDLPAELRRRALTLQGAPRKLRGTLRYALRTGLSAALDAREPAVAASGWKLFFLAPRMLLHRAAGQNSVPASELEQRCAYFRQGEWLQLLRAATGTRPAGQTGAPPYSVGPGSRALPGPEAEDSRAEDATLARVALPRVRRAATEEQEAPLPSILAAAQAAAYFAGQGYQAKVAQATRSPLREMDGVENLDPPSDEDMHVQVSARTIADIVRHEVQTGLSSVDTKLTSLQNDVRSRVEGIEKQLKNHAGRLEKMEQWLDSRNPTPRSCASDVSGKIEQQLADLQAQISSLRVDSSSVSRDTTCTMVVGGLQSLDGLHAATTWLNDTLARMSGPKHVGTYSKSKEWLGLLWAKFSSVGERDMAVALIRSANMNMGSDNVWATQDLPVPIRARKLFLMGLRWQLIQWGFVKQEIKIDDDFNTMHIGSLLVVRVTNKDDSLQCTWADTWADWTEFQESSELQELLVRSARTLQKQAKGQGKSKGRQVWRYLCIQNMWQQFSECKQLMTQASRTQATLVTVCRRKAQDIFTPDRMEMQDPHVGSHDVVPPFHLHELKQAIKNLRHGKAADCDGLVLEMFSFASDNLLTCLLGLYNKVLSTGYVEQSWKNTVFTMLPKAGDKSLVQNWRPIAVLKITYKIFSKLLLGRLAPLMEPTLSPDQMGFRPCTGVEHALVVLDSMLGKCAEWGCALWCASLDLRKAFDRVNHESLFAALDAAGMPGAYVSLLRSLYTSQTGAVRDGRPFHIRRGVKQGDVLSPLLFNVALEYALDKWKQRLSHHGWDVGTAVRLTNIRFADDLLLYAKSCSELTTMITFLKQELCKIGLELNADKTKIFTTLSLELPMYIEVDDDLLEVLFEGKTHKYLGRSLSGNVTKRAAVEVAHRSQVAWGKFMKHKHVLQNKHIAVRNRLKYFDAVITPTVLFSLHALPLTQKQLHDLNILQRRMLRSIVGWRRVDGEPWSDTMTRMNQRVASALQQHPVTAWDQQLLSRQYNFAATVTRSQWPSLVCKWDRSLTRTGKSKKQKGYAVPAWDAATFLRLLARARAAGTQAAWVLRWSGVISIAAQSALAATFLQLPAPSEPCAAGTPPALHEVLADLPGFEAPSFGQRAIRRELDAASLAMLDHAASVFTTLKPSKEEVPNFIWAILGMPSSLMPDARTNIPEVDVSLFVVEAEDE</sequence>
<evidence type="ECO:0000313" key="3">
    <source>
        <dbReference type="EMBL" id="CAE6920275.1"/>
    </source>
</evidence>
<keyword evidence="4" id="KW-1185">Reference proteome</keyword>
<dbReference type="CDD" id="cd01650">
    <property type="entry name" value="RT_nLTR_like"/>
    <property type="match status" value="1"/>
</dbReference>
<dbReference type="SUPFAM" id="SSF56672">
    <property type="entry name" value="DNA/RNA polymerases"/>
    <property type="match status" value="1"/>
</dbReference>
<feature type="region of interest" description="Disordered" evidence="1">
    <location>
        <begin position="1502"/>
        <end position="1529"/>
    </location>
</feature>
<dbReference type="Proteomes" id="UP000604046">
    <property type="component" value="Unassembled WGS sequence"/>
</dbReference>
<feature type="region of interest" description="Disordered" evidence="1">
    <location>
        <begin position="417"/>
        <end position="458"/>
    </location>
</feature>
<dbReference type="InterPro" id="IPR043502">
    <property type="entry name" value="DNA/RNA_pol_sf"/>
</dbReference>
<accession>A0A812GF88</accession>
<dbReference type="InterPro" id="IPR022083">
    <property type="entry name" value="KBP"/>
</dbReference>
<feature type="compositionally biased region" description="Basic and acidic residues" evidence="1">
    <location>
        <begin position="213"/>
        <end position="228"/>
    </location>
</feature>
<dbReference type="PROSITE" id="PS50878">
    <property type="entry name" value="RT_POL"/>
    <property type="match status" value="2"/>
</dbReference>
<evidence type="ECO:0000313" key="4">
    <source>
        <dbReference type="Proteomes" id="UP000604046"/>
    </source>
</evidence>
<feature type="region of interest" description="Disordered" evidence="1">
    <location>
        <begin position="1240"/>
        <end position="1281"/>
    </location>
</feature>